<comment type="caution">
    <text evidence="7">The sequence shown here is derived from an EMBL/GenBank/DDBJ whole genome shotgun (WGS) entry which is preliminary data.</text>
</comment>
<dbReference type="EMBL" id="JAUSUR010000007">
    <property type="protein sequence ID" value="MDQ0362482.1"/>
    <property type="molecule type" value="Genomic_DNA"/>
</dbReference>
<accession>A0ABU0E6G6</accession>
<organism evidence="7 8">
    <name type="scientific">Breznakia pachnodae</name>
    <dbReference type="NCBI Taxonomy" id="265178"/>
    <lineage>
        <taxon>Bacteria</taxon>
        <taxon>Bacillati</taxon>
        <taxon>Bacillota</taxon>
        <taxon>Erysipelotrichia</taxon>
        <taxon>Erysipelotrichales</taxon>
        <taxon>Erysipelotrichaceae</taxon>
        <taxon>Breznakia</taxon>
    </lineage>
</organism>
<feature type="chain" id="PRO_5045527791" description="SpaA-like prealbumin fold domain-containing protein" evidence="5">
    <location>
        <begin position="21"/>
        <end position="1049"/>
    </location>
</feature>
<gene>
    <name evidence="7" type="ORF">J2S15_003236</name>
</gene>
<sequence>MKKKISKILLTLLVTFGMFAGTLGNVEAAAIGNLTTSSTGYNYSWSSTTPINGMTSGYAQLDRIYADGLLNTCFDPATMTQPGGGYNSDPMVMDAIKTKLARTAVANNIEAMDDQTYSAWQLYQHTIMYGSSHGFTVDSTDVPNLSNYYSQFEAKATSFWTKPTFNFGDGTIKSGETKTYNVTNGITSGWTVNGTSTGVNATFSNGVLTITNNNTTDNTIGIRLQKEIGQYKRLSMVYNKAGSQQTGSFGITDPDVVPFNLTNLRKGDLQIVKVDNLGNKVSGVTFNVSTNSNMSSPFATLTTGADGSITQTGIDIGDVYVQETAVRAPLTIDKTIYKVTILPNQTVTFSQTNNRVTGTAILHKVDKDTGGTEPLGDGRLDDAEFEFRAYEDTYDEITGLQTLKKDQLIKTETIGSDLTMTVSGLQPGRYYFVEKKASTLYLLDTEKHIVDLRYVDNATAVVKGETTSANKVMRGDFGIQKFVNTGESGLQMPEPGSVWEVRLTSEIAKVGKENAKVITVTTGLDGVAWVKNQPAGTYTFTQIKAGNENWDLSPEFTRTISYDGQIVNSIVGNNLHTSYLQVYKQDEASGELITFPATFQIWDKTNDEWYTEVVGNKVIDEWSTEDGLLITNKVLPAGDYELVETGTPSGYLDKDERIPFTITSSNSHEVNVDGKPIFVVRVTNEAPTGSMKLTKVFERVEGLYDDEVLQSGWKVTFKNDVLATYDGETVLHTAGEQYVNPDSEDGLFYANEDADLFMDDIYVGYGEGTTLNFEEVVYPKGYVQAEDFSVTFTKDEDDNKTKVIEIEREVENKVIRTDLEVVKKNQYTDEVVIGEEFGWTLYADAELTQEIAQLTTDPETGKAVLNDLPYTFEGYLVETSAPEGWYLSEEVIHVVINDDTEGLGNTYSIDFYNKPKPTIGTTATGINDAKVLDPSIDNEMTDISDVKNIDTELIYTIHTRYWLYDESGNGNHKVVLEEVYRNVTFEEADALFTSKLLAEAHTLEEGRYFFSEDFFVQETEDTIVEVETETPLISHNDPEDPGQTRAKRS</sequence>
<evidence type="ECO:0000256" key="1">
    <source>
        <dbReference type="ARBA" id="ARBA00007257"/>
    </source>
</evidence>
<evidence type="ECO:0000313" key="7">
    <source>
        <dbReference type="EMBL" id="MDQ0362482.1"/>
    </source>
</evidence>
<evidence type="ECO:0000259" key="6">
    <source>
        <dbReference type="Pfam" id="PF17802"/>
    </source>
</evidence>
<keyword evidence="2" id="KW-0964">Secreted</keyword>
<keyword evidence="3 5" id="KW-0732">Signal</keyword>
<evidence type="ECO:0000256" key="5">
    <source>
        <dbReference type="SAM" id="SignalP"/>
    </source>
</evidence>
<feature type="signal peptide" evidence="5">
    <location>
        <begin position="1"/>
        <end position="20"/>
    </location>
</feature>
<dbReference type="InterPro" id="IPR041033">
    <property type="entry name" value="SpaA_PFL_dom_1"/>
</dbReference>
<feature type="domain" description="SpaA-like prealbumin fold" evidence="6">
    <location>
        <begin position="818"/>
        <end position="900"/>
    </location>
</feature>
<dbReference type="Proteomes" id="UP001230220">
    <property type="component" value="Unassembled WGS sequence"/>
</dbReference>
<dbReference type="PANTHER" id="PTHR36108">
    <property type="entry name" value="COLOSSIN-B-RELATED"/>
    <property type="match status" value="1"/>
</dbReference>
<evidence type="ECO:0000256" key="3">
    <source>
        <dbReference type="ARBA" id="ARBA00022729"/>
    </source>
</evidence>
<feature type="domain" description="SpaA-like prealbumin fold" evidence="6">
    <location>
        <begin position="378"/>
        <end position="453"/>
    </location>
</feature>
<feature type="domain" description="SpaA-like prealbumin fold" evidence="6">
    <location>
        <begin position="580"/>
        <end position="674"/>
    </location>
</feature>
<dbReference type="RefSeq" id="WP_307410144.1">
    <property type="nucleotide sequence ID" value="NZ_JAUSUR010000007.1"/>
</dbReference>
<evidence type="ECO:0000256" key="4">
    <source>
        <dbReference type="SAM" id="MobiDB-lite"/>
    </source>
</evidence>
<evidence type="ECO:0000313" key="8">
    <source>
        <dbReference type="Proteomes" id="UP001230220"/>
    </source>
</evidence>
<keyword evidence="8" id="KW-1185">Reference proteome</keyword>
<evidence type="ECO:0000256" key="2">
    <source>
        <dbReference type="ARBA" id="ARBA00022525"/>
    </source>
</evidence>
<feature type="region of interest" description="Disordered" evidence="4">
    <location>
        <begin position="1028"/>
        <end position="1049"/>
    </location>
</feature>
<dbReference type="Pfam" id="PF17802">
    <property type="entry name" value="SpaA"/>
    <property type="match status" value="4"/>
</dbReference>
<name>A0ABU0E6G6_9FIRM</name>
<proteinExistence type="inferred from homology"/>
<feature type="domain" description="SpaA-like prealbumin fold" evidence="6">
    <location>
        <begin position="267"/>
        <end position="354"/>
    </location>
</feature>
<reference evidence="7 8" key="1">
    <citation type="submission" date="2023-07" db="EMBL/GenBank/DDBJ databases">
        <title>Genomic Encyclopedia of Type Strains, Phase IV (KMG-IV): sequencing the most valuable type-strain genomes for metagenomic binning, comparative biology and taxonomic classification.</title>
        <authorList>
            <person name="Goeker M."/>
        </authorList>
    </citation>
    <scope>NUCLEOTIDE SEQUENCE [LARGE SCALE GENOMIC DNA]</scope>
    <source>
        <strain evidence="7 8">DSM 16784</strain>
    </source>
</reference>
<dbReference type="PANTHER" id="PTHR36108:SF13">
    <property type="entry name" value="COLOSSIN-B-RELATED"/>
    <property type="match status" value="1"/>
</dbReference>
<dbReference type="Gene3D" id="2.60.40.10">
    <property type="entry name" value="Immunoglobulins"/>
    <property type="match status" value="4"/>
</dbReference>
<comment type="similarity">
    <text evidence="1">Belongs to the serine-aspartate repeat-containing protein (SDr) family.</text>
</comment>
<dbReference type="InterPro" id="IPR013783">
    <property type="entry name" value="Ig-like_fold"/>
</dbReference>
<protein>
    <recommendedName>
        <fullName evidence="6">SpaA-like prealbumin fold domain-containing protein</fullName>
    </recommendedName>
</protein>